<accession>A0A0D0A0D3</accession>
<proteinExistence type="predicted"/>
<keyword evidence="3" id="KW-1185">Reference proteome</keyword>
<feature type="region of interest" description="Disordered" evidence="1">
    <location>
        <begin position="180"/>
        <end position="199"/>
    </location>
</feature>
<dbReference type="EMBL" id="KN833707">
    <property type="protein sequence ID" value="KIK25488.1"/>
    <property type="molecule type" value="Genomic_DNA"/>
</dbReference>
<evidence type="ECO:0000313" key="3">
    <source>
        <dbReference type="Proteomes" id="UP000054018"/>
    </source>
</evidence>
<dbReference type="AlphaFoldDB" id="A0A0D0A0D3"/>
<organism evidence="2 3">
    <name type="scientific">Pisolithus microcarpus 441</name>
    <dbReference type="NCBI Taxonomy" id="765257"/>
    <lineage>
        <taxon>Eukaryota</taxon>
        <taxon>Fungi</taxon>
        <taxon>Dikarya</taxon>
        <taxon>Basidiomycota</taxon>
        <taxon>Agaricomycotina</taxon>
        <taxon>Agaricomycetes</taxon>
        <taxon>Agaricomycetidae</taxon>
        <taxon>Boletales</taxon>
        <taxon>Sclerodermatineae</taxon>
        <taxon>Pisolithaceae</taxon>
        <taxon>Pisolithus</taxon>
    </lineage>
</organism>
<dbReference type="OrthoDB" id="542013at2759"/>
<protein>
    <submittedName>
        <fullName evidence="2">Uncharacterized protein</fullName>
    </submittedName>
</protein>
<reference evidence="2 3" key="1">
    <citation type="submission" date="2014-04" db="EMBL/GenBank/DDBJ databases">
        <authorList>
            <consortium name="DOE Joint Genome Institute"/>
            <person name="Kuo A."/>
            <person name="Kohler A."/>
            <person name="Costa M.D."/>
            <person name="Nagy L.G."/>
            <person name="Floudas D."/>
            <person name="Copeland A."/>
            <person name="Barry K.W."/>
            <person name="Cichocki N."/>
            <person name="Veneault-Fourrey C."/>
            <person name="LaButti K."/>
            <person name="Lindquist E.A."/>
            <person name="Lipzen A."/>
            <person name="Lundell T."/>
            <person name="Morin E."/>
            <person name="Murat C."/>
            <person name="Sun H."/>
            <person name="Tunlid A."/>
            <person name="Henrissat B."/>
            <person name="Grigoriev I.V."/>
            <person name="Hibbett D.S."/>
            <person name="Martin F."/>
            <person name="Nordberg H.P."/>
            <person name="Cantor M.N."/>
            <person name="Hua S.X."/>
        </authorList>
    </citation>
    <scope>NUCLEOTIDE SEQUENCE [LARGE SCALE GENOMIC DNA]</scope>
    <source>
        <strain evidence="2 3">441</strain>
    </source>
</reference>
<evidence type="ECO:0000256" key="1">
    <source>
        <dbReference type="SAM" id="MobiDB-lite"/>
    </source>
</evidence>
<gene>
    <name evidence="2" type="ORF">PISMIDRAFT_9521</name>
</gene>
<dbReference type="HOGENOM" id="CLU_1372692_0_0_1"/>
<reference evidence="3" key="2">
    <citation type="submission" date="2015-01" db="EMBL/GenBank/DDBJ databases">
        <title>Evolutionary Origins and Diversification of the Mycorrhizal Mutualists.</title>
        <authorList>
            <consortium name="DOE Joint Genome Institute"/>
            <consortium name="Mycorrhizal Genomics Consortium"/>
            <person name="Kohler A."/>
            <person name="Kuo A."/>
            <person name="Nagy L.G."/>
            <person name="Floudas D."/>
            <person name="Copeland A."/>
            <person name="Barry K.W."/>
            <person name="Cichocki N."/>
            <person name="Veneault-Fourrey C."/>
            <person name="LaButti K."/>
            <person name="Lindquist E.A."/>
            <person name="Lipzen A."/>
            <person name="Lundell T."/>
            <person name="Morin E."/>
            <person name="Murat C."/>
            <person name="Riley R."/>
            <person name="Ohm R."/>
            <person name="Sun H."/>
            <person name="Tunlid A."/>
            <person name="Henrissat B."/>
            <person name="Grigoriev I.V."/>
            <person name="Hibbett D.S."/>
            <person name="Martin F."/>
        </authorList>
    </citation>
    <scope>NUCLEOTIDE SEQUENCE [LARGE SCALE GENOMIC DNA]</scope>
    <source>
        <strain evidence="3">441</strain>
    </source>
</reference>
<evidence type="ECO:0000313" key="2">
    <source>
        <dbReference type="EMBL" id="KIK25488.1"/>
    </source>
</evidence>
<sequence length="199" mass="21760">MPLDFRSFDSAEARSHHGLNVLVANAGTFVQEYTEKLFNYLYGVTEHSDAPAPRQGLEFGIPLASGCGLQLRSPFQRGEVEERGAVRGIAEQQSTRRIIPLPKPPPLSETLSVPITVADRSEDIKDVPTADANTDTFFPLAEDKDALLAVVTVAKLHDPTRLWYNRQCTSDISFADVDEVDSPTAEAPSSPTIDSAKYT</sequence>
<dbReference type="Proteomes" id="UP000054018">
    <property type="component" value="Unassembled WGS sequence"/>
</dbReference>
<name>A0A0D0A0D3_9AGAM</name>
<feature type="compositionally biased region" description="Polar residues" evidence="1">
    <location>
        <begin position="187"/>
        <end position="199"/>
    </location>
</feature>